<proteinExistence type="predicted"/>
<gene>
    <name evidence="1" type="ORF">SKP52_14950</name>
</gene>
<protein>
    <submittedName>
        <fullName evidence="1">Uncharacterized protein</fullName>
    </submittedName>
</protein>
<organism evidence="1 2">
    <name type="scientific">Sphingopyxis fribergensis</name>
    <dbReference type="NCBI Taxonomy" id="1515612"/>
    <lineage>
        <taxon>Bacteria</taxon>
        <taxon>Pseudomonadati</taxon>
        <taxon>Pseudomonadota</taxon>
        <taxon>Alphaproteobacteria</taxon>
        <taxon>Sphingomonadales</taxon>
        <taxon>Sphingomonadaceae</taxon>
        <taxon>Sphingopyxis</taxon>
    </lineage>
</organism>
<dbReference type="OrthoDB" id="7409223at2"/>
<dbReference type="KEGG" id="sphk:SKP52_14950"/>
<dbReference type="HOGENOM" id="CLU_2702899_0_0_5"/>
<evidence type="ECO:0000313" key="1">
    <source>
        <dbReference type="EMBL" id="AJA09872.1"/>
    </source>
</evidence>
<dbReference type="EMBL" id="CP009122">
    <property type="protein sequence ID" value="AJA09872.1"/>
    <property type="molecule type" value="Genomic_DNA"/>
</dbReference>
<accession>A0A0A7PPL7</accession>
<dbReference type="RefSeq" id="WP_148309144.1">
    <property type="nucleotide sequence ID" value="NZ_CP009122.1"/>
</dbReference>
<dbReference type="AlphaFoldDB" id="A0A0A7PPL7"/>
<evidence type="ECO:0000313" key="2">
    <source>
        <dbReference type="Proteomes" id="UP000030907"/>
    </source>
</evidence>
<reference evidence="1 2" key="1">
    <citation type="journal article" date="2015" name="Int. J. Syst. Evol. Microbiol.">
        <title>Description of Sphingopyxis fribergensis sp. nov. - a soil bacterium with the ability to degrade styrene and phenylacetic acid.</title>
        <authorList>
            <person name="Oelschlagel M."/>
            <person name="Ruckert C."/>
            <person name="Kalinowski J."/>
            <person name="Schmidt G."/>
            <person name="Schlomann M."/>
            <person name="Tischler D."/>
        </authorList>
    </citation>
    <scope>NUCLEOTIDE SEQUENCE [LARGE SCALE GENOMIC DNA]</scope>
    <source>
        <strain evidence="1 2">Kp5.2</strain>
    </source>
</reference>
<name>A0A0A7PPL7_9SPHN</name>
<sequence length="73" mass="8283">MKSRKKKPRPYTAEEIALAKQLFERAKETGTLKEPRGLFALGLANGYRASEGIPVTYRDYLPEARLMLARRSA</sequence>
<keyword evidence="2" id="KW-1185">Reference proteome</keyword>
<dbReference type="Proteomes" id="UP000030907">
    <property type="component" value="Chromosome"/>
</dbReference>